<accession>B6TUQ9</accession>
<organism evidence="1">
    <name type="scientific">Zea mays</name>
    <name type="common">Maize</name>
    <dbReference type="NCBI Taxonomy" id="4577"/>
    <lineage>
        <taxon>Eukaryota</taxon>
        <taxon>Viridiplantae</taxon>
        <taxon>Streptophyta</taxon>
        <taxon>Embryophyta</taxon>
        <taxon>Tracheophyta</taxon>
        <taxon>Spermatophyta</taxon>
        <taxon>Magnoliopsida</taxon>
        <taxon>Liliopsida</taxon>
        <taxon>Poales</taxon>
        <taxon>Poaceae</taxon>
        <taxon>PACMAD clade</taxon>
        <taxon>Panicoideae</taxon>
        <taxon>Andropogonodae</taxon>
        <taxon>Andropogoneae</taxon>
        <taxon>Tripsacinae</taxon>
        <taxon>Zea</taxon>
    </lineage>
</organism>
<protein>
    <submittedName>
        <fullName evidence="1">Uncharacterized protein</fullName>
    </submittedName>
</protein>
<dbReference type="EMBL" id="EU968724">
    <property type="protein sequence ID" value="ACG40842.1"/>
    <property type="molecule type" value="mRNA"/>
</dbReference>
<reference evidence="1" key="1">
    <citation type="journal article" date="2009" name="Plant Mol. Biol.">
        <title>Insights into corn genes derived from large-scale cDNA sequencing.</title>
        <authorList>
            <person name="Alexandrov N.N."/>
            <person name="Brover V.V."/>
            <person name="Freidin S."/>
            <person name="Troukhan M.E."/>
            <person name="Tatarinova T.V."/>
            <person name="Zhang H."/>
            <person name="Swaller T.J."/>
            <person name="Lu Y.P."/>
            <person name="Bouck J."/>
            <person name="Flavell R.B."/>
            <person name="Feldmann K.A."/>
        </authorList>
    </citation>
    <scope>NUCLEOTIDE SEQUENCE</scope>
</reference>
<evidence type="ECO:0000313" key="1">
    <source>
        <dbReference type="EMBL" id="ACG40842.1"/>
    </source>
</evidence>
<sequence>MDTSLVQQWPRCSPALAWVCMTRETNPPSSFPRAWIEGSSSLSLSLSFP</sequence>
<name>B6TUQ9_MAIZE</name>
<proteinExistence type="evidence at transcript level"/>
<dbReference type="AlphaFoldDB" id="B6TUQ9"/>